<organism evidence="2 3">
    <name type="scientific">Glutamicibacter ardleyensis</name>
    <dbReference type="NCBI Taxonomy" id="225894"/>
    <lineage>
        <taxon>Bacteria</taxon>
        <taxon>Bacillati</taxon>
        <taxon>Actinomycetota</taxon>
        <taxon>Actinomycetes</taxon>
        <taxon>Micrococcales</taxon>
        <taxon>Micrococcaceae</taxon>
        <taxon>Glutamicibacter</taxon>
    </lineage>
</organism>
<dbReference type="Pfam" id="PF01872">
    <property type="entry name" value="RibD_C"/>
    <property type="match status" value="1"/>
</dbReference>
<dbReference type="RefSeq" id="WP_188683858.1">
    <property type="nucleotide sequence ID" value="NZ_BMKX01000001.1"/>
</dbReference>
<dbReference type="GeneID" id="303303174"/>
<proteinExistence type="predicted"/>
<keyword evidence="3" id="KW-1185">Reference proteome</keyword>
<protein>
    <submittedName>
        <fullName evidence="2">Deaminase reductase</fullName>
    </submittedName>
</protein>
<gene>
    <name evidence="2" type="ORF">GCM10007173_07820</name>
</gene>
<reference evidence="3" key="1">
    <citation type="journal article" date="2019" name="Int. J. Syst. Evol. Microbiol.">
        <title>The Global Catalogue of Microorganisms (GCM) 10K type strain sequencing project: providing services to taxonomists for standard genome sequencing and annotation.</title>
        <authorList>
            <consortium name="The Broad Institute Genomics Platform"/>
            <consortium name="The Broad Institute Genome Sequencing Center for Infectious Disease"/>
            <person name="Wu L."/>
            <person name="Ma J."/>
        </authorList>
    </citation>
    <scope>NUCLEOTIDE SEQUENCE [LARGE SCALE GENOMIC DNA]</scope>
    <source>
        <strain evidence="3">CGMCC 1.3685</strain>
    </source>
</reference>
<comment type="caution">
    <text evidence="2">The sequence shown here is derived from an EMBL/GenBank/DDBJ whole genome shotgun (WGS) entry which is preliminary data.</text>
</comment>
<dbReference type="Proteomes" id="UP000606115">
    <property type="component" value="Unassembled WGS sequence"/>
</dbReference>
<name>A0ABQ2DAZ8_9MICC</name>
<dbReference type="InterPro" id="IPR024072">
    <property type="entry name" value="DHFR-like_dom_sf"/>
</dbReference>
<accession>A0ABQ2DAZ8</accession>
<sequence length="192" mass="21054">MPATYTFDVFSSLDGFGGASGNWGGYWGKQGPELLARRLEQYASPCHMIFGSNTFKLFSQFCAQADKYSDVDDPWGEAMHKQPATVISNTLTGVLDWPDASLERADALAVVPRLKAESTVPLRSHGSLSMNRALMAAGLVDFIQLTIFPALTGLTGQDPIFAGVEDFDLELVDSRLLDGRIQELIYRPSLHH</sequence>
<dbReference type="SUPFAM" id="SSF53597">
    <property type="entry name" value="Dihydrofolate reductase-like"/>
    <property type="match status" value="1"/>
</dbReference>
<dbReference type="EMBL" id="BMKX01000001">
    <property type="protein sequence ID" value="GGJ51698.1"/>
    <property type="molecule type" value="Genomic_DNA"/>
</dbReference>
<evidence type="ECO:0000313" key="3">
    <source>
        <dbReference type="Proteomes" id="UP000606115"/>
    </source>
</evidence>
<dbReference type="InterPro" id="IPR002734">
    <property type="entry name" value="RibDG_C"/>
</dbReference>
<feature type="domain" description="Bacterial bifunctional deaminase-reductase C-terminal" evidence="1">
    <location>
        <begin position="95"/>
        <end position="178"/>
    </location>
</feature>
<dbReference type="Gene3D" id="3.40.430.10">
    <property type="entry name" value="Dihydrofolate Reductase, subunit A"/>
    <property type="match status" value="1"/>
</dbReference>
<evidence type="ECO:0000313" key="2">
    <source>
        <dbReference type="EMBL" id="GGJ51698.1"/>
    </source>
</evidence>
<evidence type="ECO:0000259" key="1">
    <source>
        <dbReference type="Pfam" id="PF01872"/>
    </source>
</evidence>